<protein>
    <recommendedName>
        <fullName evidence="3">Lipoprotein</fullName>
    </recommendedName>
</protein>
<proteinExistence type="predicted"/>
<dbReference type="GeneID" id="54992570"/>
<dbReference type="RefSeq" id="YP_009802041.1">
    <property type="nucleotide sequence ID" value="NC_047977.1"/>
</dbReference>
<name>A0A2U8UUC3_9CAUD</name>
<organism evidence="1 2">
    <name type="scientific">Microbacterium phage Hendrix</name>
    <dbReference type="NCBI Taxonomy" id="2182341"/>
    <lineage>
        <taxon>Viruses</taxon>
        <taxon>Duplodnaviria</taxon>
        <taxon>Heunggongvirae</taxon>
        <taxon>Uroviricota</taxon>
        <taxon>Caudoviricetes</taxon>
        <taxon>Rogerhendrixvirus</taxon>
        <taxon>Rogerhendrixvirus hendrix</taxon>
    </lineage>
</organism>
<evidence type="ECO:0000313" key="2">
    <source>
        <dbReference type="Proteomes" id="UP000247284"/>
    </source>
</evidence>
<keyword evidence="2" id="KW-1185">Reference proteome</keyword>
<sequence length="108" mass="11126">MRAHGRSLILGTAALLAVVTLSGCSMEPPGPSPFQINCEEELNGTFLEDSATIEVQNVSVGGTITGGVYVNGTYTTGTGYGYGTYTGSTSVTARVCIVDGDIKDSEIL</sequence>
<accession>A0A2U8UUC3</accession>
<dbReference type="PROSITE" id="PS51257">
    <property type="entry name" value="PROKAR_LIPOPROTEIN"/>
    <property type="match status" value="1"/>
</dbReference>
<dbReference type="EMBL" id="MH183162">
    <property type="protein sequence ID" value="AWN07774.1"/>
    <property type="molecule type" value="Genomic_DNA"/>
</dbReference>
<reference evidence="2" key="1">
    <citation type="submission" date="2018-04" db="EMBL/GenBank/DDBJ databases">
        <authorList>
            <person name="Go L.Y."/>
            <person name="Mitchell J.A."/>
        </authorList>
    </citation>
    <scope>NUCLEOTIDE SEQUENCE [LARGE SCALE GENOMIC DNA]</scope>
</reference>
<evidence type="ECO:0008006" key="3">
    <source>
        <dbReference type="Google" id="ProtNLM"/>
    </source>
</evidence>
<evidence type="ECO:0000313" key="1">
    <source>
        <dbReference type="EMBL" id="AWN07774.1"/>
    </source>
</evidence>
<gene>
    <name evidence="1" type="primary">103</name>
    <name evidence="1" type="ORF">PBI_HENDRIX_103</name>
</gene>
<dbReference type="Proteomes" id="UP000247284">
    <property type="component" value="Segment"/>
</dbReference>
<dbReference type="KEGG" id="vg:54992570"/>